<gene>
    <name evidence="1" type="ORF">BJ138DRAFT_1020261</name>
</gene>
<reference evidence="1" key="1">
    <citation type="journal article" date="2021" name="New Phytol.">
        <title>Evolutionary innovations through gain and loss of genes in the ectomycorrhizal Boletales.</title>
        <authorList>
            <person name="Wu G."/>
            <person name="Miyauchi S."/>
            <person name="Morin E."/>
            <person name="Kuo A."/>
            <person name="Drula E."/>
            <person name="Varga T."/>
            <person name="Kohler A."/>
            <person name="Feng B."/>
            <person name="Cao Y."/>
            <person name="Lipzen A."/>
            <person name="Daum C."/>
            <person name="Hundley H."/>
            <person name="Pangilinan J."/>
            <person name="Johnson J."/>
            <person name="Barry K."/>
            <person name="LaButti K."/>
            <person name="Ng V."/>
            <person name="Ahrendt S."/>
            <person name="Min B."/>
            <person name="Choi I.G."/>
            <person name="Park H."/>
            <person name="Plett J.M."/>
            <person name="Magnuson J."/>
            <person name="Spatafora J.W."/>
            <person name="Nagy L.G."/>
            <person name="Henrissat B."/>
            <person name="Grigoriev I.V."/>
            <person name="Yang Z.L."/>
            <person name="Xu J."/>
            <person name="Martin F.M."/>
        </authorList>
    </citation>
    <scope>NUCLEOTIDE SEQUENCE</scope>
    <source>
        <strain evidence="1">ATCC 28755</strain>
    </source>
</reference>
<keyword evidence="2" id="KW-1185">Reference proteome</keyword>
<evidence type="ECO:0000313" key="1">
    <source>
        <dbReference type="EMBL" id="KAH7903672.1"/>
    </source>
</evidence>
<accession>A0ACB7ZS41</accession>
<dbReference type="EMBL" id="MU268822">
    <property type="protein sequence ID" value="KAH7903672.1"/>
    <property type="molecule type" value="Genomic_DNA"/>
</dbReference>
<evidence type="ECO:0000313" key="2">
    <source>
        <dbReference type="Proteomes" id="UP000790377"/>
    </source>
</evidence>
<sequence>MKLWLPYQETFLHELLRLSGLGDLDPLQACRGTDHCINLPDYRCRDCHGDFFYCKDCMIASHQHNPLHRLEFWNGTHFVRQSLRELGLRIQLGHRSGTQCFNPSPAHNDDFIVLDISGVHSVALNFCNCETALPHFIQLLRFQWYPATTTFPKSAATFRMLEYFQMLSFESKRSVFEFYRTISRLTDNTGILTLKDRYDVILRVVRQWRHLRSLKRAGRGHDPEGILSTKEGECAILCPACPQPGKNLPEDWKAAPPHIRWLYGKFVAADANFRMDRLNKSSEESDPSLSSGWLYFVEQSKFKVIIDTFAHLPQEKSTCVSHNAVNLADTKEARGKAATGIGTIDCARHNFKLPTSVGDLQRGESRYVNMDYFFFQSMRHDPEMIVLNVSYDIACQWSRNLKTRVVAYGNAVNFDFQNKIITYLVPKFHLAAHILRCQTRYSFNLMKGMGRTDGEAVERGWANINPAASSTREMGPGSRRDTLDDHFGDWNWKKEYHLGPALLKKLKAAIEEREKHVDDFNELQLAVASSAATWQAEVEAWEEDSSLTNPFESTVKTMSQAKVRLALVQAEAAELERGIDHALHPDVPPSVLISVGLDLEDQHNSLRRRIEMWGKIQQLYIPTVVRLRMADSARLADQEEPASEIRLYLPSEITSRYPSISVNATLRTYEWELRTAQASDSLNDMRHHLRLSTHLWGFKDRFIRGQRANTRSRGVINNVKAKITMSKNRYNAAHAAMLALSPGLNKGTEWKNVFRVLQNEDIRAIKDGLEGESEGRRTLSWIWKTHQVAGEDNDEGLIDATRIEWCRARARANRWTEEVQLLREEMCRVLAFLDWQAAWWEERVDRRVDLDPASAAGVRAYAHRQAALRREMRSNFLGMWTADPELLYTEISAVATSQPSIPPPVIGEPSSAFRVSITPPPA</sequence>
<organism evidence="1 2">
    <name type="scientific">Hygrophoropsis aurantiaca</name>
    <dbReference type="NCBI Taxonomy" id="72124"/>
    <lineage>
        <taxon>Eukaryota</taxon>
        <taxon>Fungi</taxon>
        <taxon>Dikarya</taxon>
        <taxon>Basidiomycota</taxon>
        <taxon>Agaricomycotina</taxon>
        <taxon>Agaricomycetes</taxon>
        <taxon>Agaricomycetidae</taxon>
        <taxon>Boletales</taxon>
        <taxon>Coniophorineae</taxon>
        <taxon>Hygrophoropsidaceae</taxon>
        <taxon>Hygrophoropsis</taxon>
    </lineage>
</organism>
<comment type="caution">
    <text evidence="1">The sequence shown here is derived from an EMBL/GenBank/DDBJ whole genome shotgun (WGS) entry which is preliminary data.</text>
</comment>
<name>A0ACB7ZS41_9AGAM</name>
<protein>
    <submittedName>
        <fullName evidence="1">Uncharacterized protein</fullName>
    </submittedName>
</protein>
<proteinExistence type="predicted"/>
<dbReference type="Proteomes" id="UP000790377">
    <property type="component" value="Unassembled WGS sequence"/>
</dbReference>